<dbReference type="Proteomes" id="UP000706031">
    <property type="component" value="Unassembled WGS sequence"/>
</dbReference>
<evidence type="ECO:0000313" key="1">
    <source>
        <dbReference type="EMBL" id="MBY0205837.1"/>
    </source>
</evidence>
<proteinExistence type="predicted"/>
<reference evidence="1 2" key="1">
    <citation type="submission" date="2020-08" db="EMBL/GenBank/DDBJ databases">
        <title>Fungal Genomes of the International Space Station.</title>
        <authorList>
            <person name="Seuylemezian A."/>
            <person name="Singh N.K."/>
            <person name="Wood J."/>
            <person name="Venkateswaran K."/>
        </authorList>
    </citation>
    <scope>NUCLEOTIDE SEQUENCE [LARGE SCALE GENOMIC DNA]</scope>
    <source>
        <strain evidence="1 2">S/N-304-OC-R4</strain>
    </source>
</reference>
<evidence type="ECO:0000313" key="2">
    <source>
        <dbReference type="Proteomes" id="UP000706031"/>
    </source>
</evidence>
<comment type="caution">
    <text evidence="1">The sequence shown here is derived from an EMBL/GenBank/DDBJ whole genome shotgun (WGS) entry which is preliminary data.</text>
</comment>
<keyword evidence="2" id="KW-1185">Reference proteome</keyword>
<name>A0ABS7KNT4_9BACL</name>
<dbReference type="EMBL" id="JACLIC010000039">
    <property type="protein sequence ID" value="MBY0205837.1"/>
    <property type="molecule type" value="Genomic_DNA"/>
</dbReference>
<organism evidence="1 2">
    <name type="scientific">Paenibacillus cucumis</name>
    <name type="common">ex Kampfer et al. 2016</name>
    <dbReference type="NCBI Taxonomy" id="1776858"/>
    <lineage>
        <taxon>Bacteria</taxon>
        <taxon>Bacillati</taxon>
        <taxon>Bacillota</taxon>
        <taxon>Bacilli</taxon>
        <taxon>Bacillales</taxon>
        <taxon>Paenibacillaceae</taxon>
        <taxon>Paenibacillus</taxon>
    </lineage>
</organism>
<dbReference type="InterPro" id="IPR045665">
    <property type="entry name" value="DUF6386"/>
</dbReference>
<gene>
    <name evidence="1" type="ORF">H7T88_21760</name>
</gene>
<sequence length="155" mass="17457">MNMQGTFQMDTDTATLCCYDLASLEHRLQDTPDWWSIPDDELEEVNAGHCLFLNLGEDGTYEVHWNVQETILETGSEAEPRQRYYFQVPSGTVYLGAADDVSGGELEPDELSQGVFLQLNSGNYACTVFKKENQISVTIQPTDQGKNKLQDLIRL</sequence>
<protein>
    <submittedName>
        <fullName evidence="1">Uncharacterized protein</fullName>
    </submittedName>
</protein>
<accession>A0ABS7KNT4</accession>
<dbReference type="Pfam" id="PF19923">
    <property type="entry name" value="DUF6386"/>
    <property type="match status" value="1"/>
</dbReference>